<protein>
    <submittedName>
        <fullName evidence="5">Glycerate kinase</fullName>
        <ecNumber evidence="5">2.7.1.31</ecNumber>
    </submittedName>
</protein>
<accession>K1L6I2</accession>
<dbReference type="InterPro" id="IPR036129">
    <property type="entry name" value="Glycerate_kinase_sf"/>
</dbReference>
<keyword evidence="6" id="KW-1185">Reference proteome</keyword>
<dbReference type="Gene3D" id="3.40.50.10350">
    <property type="entry name" value="Glycerate kinase, domain 1"/>
    <property type="match status" value="1"/>
</dbReference>
<proteinExistence type="inferred from homology"/>
<comment type="similarity">
    <text evidence="1 4">Belongs to the glycerate kinase type-1 family.</text>
</comment>
<dbReference type="NCBIfam" id="TIGR00045">
    <property type="entry name" value="glycerate kinase"/>
    <property type="match status" value="1"/>
</dbReference>
<keyword evidence="2 4" id="KW-0808">Transferase</keyword>
<dbReference type="Pfam" id="PF02595">
    <property type="entry name" value="Gly_kinase"/>
    <property type="match status" value="1"/>
</dbReference>
<evidence type="ECO:0000256" key="3">
    <source>
        <dbReference type="ARBA" id="ARBA00022777"/>
    </source>
</evidence>
<dbReference type="GO" id="GO:0031388">
    <property type="term" value="P:organic acid phosphorylation"/>
    <property type="evidence" value="ECO:0007669"/>
    <property type="project" value="UniProtKB-UniRule"/>
</dbReference>
<dbReference type="EC" id="2.7.1.31" evidence="5"/>
<evidence type="ECO:0000313" key="6">
    <source>
        <dbReference type="Proteomes" id="UP000004478"/>
    </source>
</evidence>
<reference evidence="5 6" key="1">
    <citation type="journal article" date="2012" name="J. Bacteriol.">
        <title>Draft Genome Sequence of Cecembia lonarensis Strain LW9T, Isolated from Lonar Lake, a Haloalkaline Lake in India.</title>
        <authorList>
            <person name="Shivaji S."/>
            <person name="Ara S."/>
            <person name="Singh A."/>
            <person name="Pinnaka A.K."/>
        </authorList>
    </citation>
    <scope>NUCLEOTIDE SEQUENCE [LARGE SCALE GENOMIC DNA]</scope>
    <source>
        <strain evidence="5 6">LW9</strain>
    </source>
</reference>
<sequence>MKILISPNAFKGTIEADEAAAIIRGAIKDVNPNAETAVLPIADGGDGTCYLLGKALGLESQQIWALNALGRSVRGYYFFDANSKTAYLDVSTVSGIKDLQTVERNPWVASTYGTGQLIQAAVKAGANHIVLGLGGSATVDLGIGILAALGFGFLDEKGREIPLFSDTFLSKIQHIQRPVHSLDIRFTCLCDVNHTFWGPKGAIPVFGPQKGLPPDEIPNFEKTCEGVLTILSQKAKKAVPDQKGFGAAGGIAFGLAHFFQVELKMGAQWFFSKVGMVEKVAWADLVITGEGKYDHQSAGGKGSYELLQLCKQAGKPCYLVTAGDDFGDAGFKKVLVLPDLDFSSPDFRQKAKENLRRSILELTND</sequence>
<dbReference type="EMBL" id="AMGM01000010">
    <property type="protein sequence ID" value="EKB50321.1"/>
    <property type="molecule type" value="Genomic_DNA"/>
</dbReference>
<gene>
    <name evidence="5" type="primary">glxK</name>
    <name evidence="5" type="ORF">B879_01029</name>
</gene>
<name>K1L6I2_CECL9</name>
<dbReference type="AlphaFoldDB" id="K1L6I2"/>
<organism evidence="5 6">
    <name type="scientific">Cecembia lonarensis (strain CCUG 58316 / KCTC 22772 / LW9)</name>
    <dbReference type="NCBI Taxonomy" id="1225176"/>
    <lineage>
        <taxon>Bacteria</taxon>
        <taxon>Pseudomonadati</taxon>
        <taxon>Bacteroidota</taxon>
        <taxon>Cytophagia</taxon>
        <taxon>Cytophagales</taxon>
        <taxon>Cyclobacteriaceae</taxon>
        <taxon>Cecembia</taxon>
    </lineage>
</organism>
<dbReference type="InterPro" id="IPR004381">
    <property type="entry name" value="Glycerate_kinase"/>
</dbReference>
<dbReference type="OrthoDB" id="9774290at2"/>
<dbReference type="PIRSF" id="PIRSF006078">
    <property type="entry name" value="GlxK"/>
    <property type="match status" value="1"/>
</dbReference>
<dbReference type="InterPro" id="IPR018197">
    <property type="entry name" value="Glycerate_kinase_RE-like"/>
</dbReference>
<dbReference type="GO" id="GO:0008887">
    <property type="term" value="F:glycerate kinase activity"/>
    <property type="evidence" value="ECO:0007669"/>
    <property type="project" value="UniProtKB-UniRule"/>
</dbReference>
<comment type="caution">
    <text evidence="5">The sequence shown here is derived from an EMBL/GenBank/DDBJ whole genome shotgun (WGS) entry which is preliminary data.</text>
</comment>
<dbReference type="SUPFAM" id="SSF110738">
    <property type="entry name" value="Glycerate kinase I"/>
    <property type="match status" value="1"/>
</dbReference>
<dbReference type="PANTHER" id="PTHR21599:SF0">
    <property type="entry name" value="GLYCERATE KINASE"/>
    <property type="match status" value="1"/>
</dbReference>
<evidence type="ECO:0000256" key="2">
    <source>
        <dbReference type="ARBA" id="ARBA00022679"/>
    </source>
</evidence>
<dbReference type="PANTHER" id="PTHR21599">
    <property type="entry name" value="GLYCERATE KINASE"/>
    <property type="match status" value="1"/>
</dbReference>
<dbReference type="Gene3D" id="3.90.1510.10">
    <property type="entry name" value="Glycerate kinase, domain 2"/>
    <property type="match status" value="1"/>
</dbReference>
<evidence type="ECO:0000256" key="4">
    <source>
        <dbReference type="PIRNR" id="PIRNR006078"/>
    </source>
</evidence>
<evidence type="ECO:0000256" key="1">
    <source>
        <dbReference type="ARBA" id="ARBA00006284"/>
    </source>
</evidence>
<evidence type="ECO:0000313" key="5">
    <source>
        <dbReference type="EMBL" id="EKB50321.1"/>
    </source>
</evidence>
<keyword evidence="3 4" id="KW-0418">Kinase</keyword>
<dbReference type="InterPro" id="IPR018193">
    <property type="entry name" value="Glyc_kinase_flavodox-like_fold"/>
</dbReference>
<dbReference type="RefSeq" id="WP_009184073.1">
    <property type="nucleotide sequence ID" value="NZ_AMGM01000010.1"/>
</dbReference>
<dbReference type="Proteomes" id="UP000004478">
    <property type="component" value="Unassembled WGS sequence"/>
</dbReference>
<dbReference type="PATRIC" id="fig|1225176.3.peg.1095"/>